<dbReference type="NCBIfam" id="TIGR01266">
    <property type="entry name" value="fum_ac_acetase"/>
    <property type="match status" value="1"/>
</dbReference>
<comment type="pathway">
    <text evidence="3">Amino-acid degradation; L-phenylalanine degradation; acetoacetate and fumarate from L-phenylalanine: step 6/6.</text>
</comment>
<dbReference type="PANTHER" id="PTHR43069:SF2">
    <property type="entry name" value="FUMARYLACETOACETASE"/>
    <property type="match status" value="1"/>
</dbReference>
<dbReference type="InterPro" id="IPR036663">
    <property type="entry name" value="Fumarylacetoacetase_C_sf"/>
</dbReference>
<sequence length="423" mass="46000">MTTPRLSWVESANTGLTDFPLQNLPYGVFSTAERSARAGVAIGDRIVDLQELAAAGLLPEAMQEVFAASTLNPFISLGQPAWRDVRQRLTEWLAMDAGAHAAAALRERALVPMAQARLHLPLEVTGYTDFYSSRHHAENCGRLFRSPENALPPNWLELPIGYNGRASTIVASGTPVRRPSGQRRQPGEPRPVFGPSVKLDFELEMAFVVGKPSAMSEPIPIAQAPDHLFGMVLLNDWSARDFQQWESAPLGPFNSKSFCTSISPWIVTMDALAPFRCAHPTQQPVPLDYLRQDGDGAYAIELEASIRPKGGKARFPVTRTNFRTMYWTMAQQLAHHTVSGCNVRVGDLMASGTLSGATPGSLGCLLEITKNGKEALTLPDGSTRYFLLDGDEVSIGGWCQGNGYRVGFGEVSGEVREGNDSAE</sequence>
<dbReference type="Pfam" id="PF09298">
    <property type="entry name" value="FAA_hydrolase_N"/>
    <property type="match status" value="1"/>
</dbReference>
<evidence type="ECO:0000259" key="13">
    <source>
        <dbReference type="Pfam" id="PF09298"/>
    </source>
</evidence>
<keyword evidence="9" id="KW-0828">Tyrosine catabolism</keyword>
<evidence type="ECO:0000313" key="15">
    <source>
        <dbReference type="Proteomes" id="UP000672657"/>
    </source>
</evidence>
<comment type="caution">
    <text evidence="14">The sequence shown here is derived from an EMBL/GenBank/DDBJ whole genome shotgun (WGS) entry which is preliminary data.</text>
</comment>
<evidence type="ECO:0000259" key="12">
    <source>
        <dbReference type="Pfam" id="PF01557"/>
    </source>
</evidence>
<reference evidence="14 15" key="1">
    <citation type="submission" date="2021-03" db="EMBL/GenBank/DDBJ databases">
        <authorList>
            <person name="Peeters C."/>
        </authorList>
    </citation>
    <scope>NUCLEOTIDE SEQUENCE [LARGE SCALE GENOMIC DNA]</scope>
    <source>
        <strain evidence="14 15">LMG 26411</strain>
    </source>
</reference>
<evidence type="ECO:0000256" key="7">
    <source>
        <dbReference type="ARBA" id="ARBA00022837"/>
    </source>
</evidence>
<keyword evidence="10" id="KW-0585">Phenylalanine catabolism</keyword>
<comment type="cofactor">
    <cofactor evidence="1">
        <name>Ca(2+)</name>
        <dbReference type="ChEBI" id="CHEBI:29108"/>
    </cofactor>
</comment>
<dbReference type="InterPro" id="IPR036462">
    <property type="entry name" value="Fumarylacetoacetase_N_sf"/>
</dbReference>
<accession>A0ABM8TGQ2</accession>
<keyword evidence="6" id="KW-0378">Hydrolase</keyword>
<name>A0ABM8TGQ2_9BURK</name>
<evidence type="ECO:0000256" key="9">
    <source>
        <dbReference type="ARBA" id="ARBA00022878"/>
    </source>
</evidence>
<dbReference type="Gene3D" id="3.90.850.10">
    <property type="entry name" value="Fumarylacetoacetase-like, C-terminal domain"/>
    <property type="match status" value="1"/>
</dbReference>
<dbReference type="Pfam" id="PF01557">
    <property type="entry name" value="FAA_hydrolase"/>
    <property type="match status" value="1"/>
</dbReference>
<evidence type="ECO:0000313" key="14">
    <source>
        <dbReference type="EMBL" id="CAG2145258.1"/>
    </source>
</evidence>
<dbReference type="RefSeq" id="WP_211953781.1">
    <property type="nucleotide sequence ID" value="NZ_CAJPVI010000014.1"/>
</dbReference>
<dbReference type="EMBL" id="CAJPVI010000014">
    <property type="protein sequence ID" value="CAG2145258.1"/>
    <property type="molecule type" value="Genomic_DNA"/>
</dbReference>
<dbReference type="InterPro" id="IPR015377">
    <property type="entry name" value="Fumarylacetoacetase_N"/>
</dbReference>
<evidence type="ECO:0000256" key="11">
    <source>
        <dbReference type="SAM" id="MobiDB-lite"/>
    </source>
</evidence>
<feature type="region of interest" description="Disordered" evidence="11">
    <location>
        <begin position="172"/>
        <end position="193"/>
    </location>
</feature>
<dbReference type="SUPFAM" id="SSF56529">
    <property type="entry name" value="FAH"/>
    <property type="match status" value="1"/>
</dbReference>
<dbReference type="EC" id="3.7.1.2" evidence="4"/>
<protein>
    <recommendedName>
        <fullName evidence="4">fumarylacetoacetase</fullName>
        <ecNumber evidence="4">3.7.1.2</ecNumber>
    </recommendedName>
</protein>
<dbReference type="InterPro" id="IPR011234">
    <property type="entry name" value="Fumarylacetoacetase-like_C"/>
</dbReference>
<dbReference type="PANTHER" id="PTHR43069">
    <property type="entry name" value="FUMARYLACETOACETASE"/>
    <property type="match status" value="1"/>
</dbReference>
<evidence type="ECO:0000256" key="2">
    <source>
        <dbReference type="ARBA" id="ARBA00001946"/>
    </source>
</evidence>
<keyword evidence="5" id="KW-0479">Metal-binding</keyword>
<organism evidence="14 15">
    <name type="scientific">Cupriavidus numazuensis</name>
    <dbReference type="NCBI Taxonomy" id="221992"/>
    <lineage>
        <taxon>Bacteria</taxon>
        <taxon>Pseudomonadati</taxon>
        <taxon>Pseudomonadota</taxon>
        <taxon>Betaproteobacteria</taxon>
        <taxon>Burkholderiales</taxon>
        <taxon>Burkholderiaceae</taxon>
        <taxon>Cupriavidus</taxon>
    </lineage>
</organism>
<feature type="domain" description="Fumarylacetoacetase N-terminal" evidence="13">
    <location>
        <begin position="22"/>
        <end position="121"/>
    </location>
</feature>
<feature type="domain" description="Fumarylacetoacetase-like C-terminal" evidence="12">
    <location>
        <begin position="127"/>
        <end position="397"/>
    </location>
</feature>
<gene>
    <name evidence="14" type="ORF">LMG26411_02714</name>
</gene>
<keyword evidence="8" id="KW-0460">Magnesium</keyword>
<dbReference type="InterPro" id="IPR005959">
    <property type="entry name" value="Fumarylacetoacetase"/>
</dbReference>
<dbReference type="Proteomes" id="UP000672657">
    <property type="component" value="Unassembled WGS sequence"/>
</dbReference>
<proteinExistence type="predicted"/>
<evidence type="ECO:0000256" key="5">
    <source>
        <dbReference type="ARBA" id="ARBA00022723"/>
    </source>
</evidence>
<comment type="cofactor">
    <cofactor evidence="2">
        <name>Mg(2+)</name>
        <dbReference type="ChEBI" id="CHEBI:18420"/>
    </cofactor>
</comment>
<evidence type="ECO:0000256" key="1">
    <source>
        <dbReference type="ARBA" id="ARBA00001913"/>
    </source>
</evidence>
<evidence type="ECO:0000256" key="4">
    <source>
        <dbReference type="ARBA" id="ARBA00012094"/>
    </source>
</evidence>
<evidence type="ECO:0000256" key="3">
    <source>
        <dbReference type="ARBA" id="ARBA00004782"/>
    </source>
</evidence>
<evidence type="ECO:0000256" key="6">
    <source>
        <dbReference type="ARBA" id="ARBA00022801"/>
    </source>
</evidence>
<dbReference type="SUPFAM" id="SSF63433">
    <property type="entry name" value="Fumarylacetoacetate hydrolase, FAH, N-terminal domain"/>
    <property type="match status" value="1"/>
</dbReference>
<dbReference type="Gene3D" id="2.30.30.230">
    <property type="entry name" value="Fumarylacetoacetase, N-terminal domain"/>
    <property type="match status" value="1"/>
</dbReference>
<evidence type="ECO:0000256" key="8">
    <source>
        <dbReference type="ARBA" id="ARBA00022842"/>
    </source>
</evidence>
<keyword evidence="15" id="KW-1185">Reference proteome</keyword>
<evidence type="ECO:0000256" key="10">
    <source>
        <dbReference type="ARBA" id="ARBA00023232"/>
    </source>
</evidence>
<keyword evidence="7" id="KW-0106">Calcium</keyword>